<dbReference type="EMBL" id="PGCI01000685">
    <property type="protein sequence ID" value="PLW21429.1"/>
    <property type="molecule type" value="Genomic_DNA"/>
</dbReference>
<reference evidence="3 4" key="1">
    <citation type="submission" date="2017-11" db="EMBL/GenBank/DDBJ databases">
        <title>De novo assembly and phasing of dikaryotic genomes from two isolates of Puccinia coronata f. sp. avenae, the causal agent of oat crown rust.</title>
        <authorList>
            <person name="Miller M.E."/>
            <person name="Zhang Y."/>
            <person name="Omidvar V."/>
            <person name="Sperschneider J."/>
            <person name="Schwessinger B."/>
            <person name="Raley C."/>
            <person name="Palmer J.M."/>
            <person name="Garnica D."/>
            <person name="Upadhyaya N."/>
            <person name="Rathjen J."/>
            <person name="Taylor J.M."/>
            <person name="Park R.F."/>
            <person name="Dodds P.N."/>
            <person name="Hirsch C.D."/>
            <person name="Kianian S.F."/>
            <person name="Figueroa M."/>
        </authorList>
    </citation>
    <scope>NUCLEOTIDE SEQUENCE [LARGE SCALE GENOMIC DNA]</scope>
    <source>
        <strain evidence="3">12SD80</strain>
    </source>
</reference>
<comment type="caution">
    <text evidence="3">The sequence shown here is derived from an EMBL/GenBank/DDBJ whole genome shotgun (WGS) entry which is preliminary data.</text>
</comment>
<evidence type="ECO:0000313" key="4">
    <source>
        <dbReference type="Proteomes" id="UP000235392"/>
    </source>
</evidence>
<sequence length="117" mass="13054">MFLPTSLSGAHFGPGNAREFQSWNNFPARRLSPPQSPPVLPSNSVSSTNTACLFPTMSTDPSSSLSSDSLKLCTKKLNDTNFFSWRYNMCNALGYKMLEGFIKEHTPALKRQPDYKD</sequence>
<organism evidence="3 4">
    <name type="scientific">Puccinia coronata f. sp. avenae</name>
    <dbReference type="NCBI Taxonomy" id="200324"/>
    <lineage>
        <taxon>Eukaryota</taxon>
        <taxon>Fungi</taxon>
        <taxon>Dikarya</taxon>
        <taxon>Basidiomycota</taxon>
        <taxon>Pucciniomycotina</taxon>
        <taxon>Pucciniomycetes</taxon>
        <taxon>Pucciniales</taxon>
        <taxon>Pucciniaceae</taxon>
        <taxon>Puccinia</taxon>
    </lineage>
</organism>
<evidence type="ECO:0000313" key="3">
    <source>
        <dbReference type="EMBL" id="PLW21429.1"/>
    </source>
</evidence>
<accession>A0A2N5T7F0</accession>
<protein>
    <recommendedName>
        <fullName evidence="2">Retrotransposon Copia-like N-terminal domain-containing protein</fullName>
    </recommendedName>
</protein>
<evidence type="ECO:0000256" key="1">
    <source>
        <dbReference type="SAM" id="MobiDB-lite"/>
    </source>
</evidence>
<dbReference type="Pfam" id="PF14244">
    <property type="entry name" value="Retrotran_gag_3"/>
    <property type="match status" value="1"/>
</dbReference>
<feature type="domain" description="Retrotransposon Copia-like N-terminal" evidence="2">
    <location>
        <begin position="67"/>
        <end position="102"/>
    </location>
</feature>
<feature type="region of interest" description="Disordered" evidence="1">
    <location>
        <begin position="23"/>
        <end position="46"/>
    </location>
</feature>
<dbReference type="AlphaFoldDB" id="A0A2N5T7F0"/>
<proteinExistence type="predicted"/>
<evidence type="ECO:0000259" key="2">
    <source>
        <dbReference type="Pfam" id="PF14244"/>
    </source>
</evidence>
<gene>
    <name evidence="3" type="ORF">PCASD_17304</name>
</gene>
<name>A0A2N5T7F0_9BASI</name>
<dbReference type="InterPro" id="IPR029472">
    <property type="entry name" value="Copia-like_N"/>
</dbReference>
<dbReference type="Proteomes" id="UP000235392">
    <property type="component" value="Unassembled WGS sequence"/>
</dbReference>